<dbReference type="PANTHER" id="PTHR43544:SF12">
    <property type="entry name" value="NAD(P)-BINDING ROSSMANN-FOLD SUPERFAMILY PROTEIN"/>
    <property type="match status" value="1"/>
</dbReference>
<sequence length="301" mass="33113">MIFGSAMMMLMNLCDRDTGLENRLCTMRPWTLITPASRGIGLALTRHILRTTNVPVVATARKDVGNARGNILHELRDVDESRLTVLPLDVTDESSIIEAASVISRLLPKDENHLHLAFAIPGILHPEKSPAQIDYSNALETFKVNALGPLMLIKHFSPFLPTRKDQLPPSTESDMYEGLNASNATWATMSARVGSISDNGLGGWYSYRASKAAVNQIAKTFDNHLKAVAGERAISVALHPGTVKTDLSKEFWHSVREDKLFSPEFAAERLVRLCTRAAEEGGIGVQGRGRCWDWNGQEIAP</sequence>
<dbReference type="EMBL" id="KN847529">
    <property type="protein sequence ID" value="KIW09172.1"/>
    <property type="molecule type" value="Genomic_DNA"/>
</dbReference>
<organism evidence="2 3">
    <name type="scientific">Verruconis gallopava</name>
    <dbReference type="NCBI Taxonomy" id="253628"/>
    <lineage>
        <taxon>Eukaryota</taxon>
        <taxon>Fungi</taxon>
        <taxon>Dikarya</taxon>
        <taxon>Ascomycota</taxon>
        <taxon>Pezizomycotina</taxon>
        <taxon>Dothideomycetes</taxon>
        <taxon>Pleosporomycetidae</taxon>
        <taxon>Venturiales</taxon>
        <taxon>Sympoventuriaceae</taxon>
        <taxon>Verruconis</taxon>
    </lineage>
</organism>
<dbReference type="Proteomes" id="UP000053259">
    <property type="component" value="Unassembled WGS sequence"/>
</dbReference>
<evidence type="ECO:0000256" key="1">
    <source>
        <dbReference type="ARBA" id="ARBA00006484"/>
    </source>
</evidence>
<keyword evidence="3" id="KW-1185">Reference proteome</keyword>
<dbReference type="PRINTS" id="PR00081">
    <property type="entry name" value="GDHRDH"/>
</dbReference>
<accession>A0A0D1Z875</accession>
<proteinExistence type="inferred from homology"/>
<comment type="similarity">
    <text evidence="1">Belongs to the short-chain dehydrogenases/reductases (SDR) family.</text>
</comment>
<dbReference type="SUPFAM" id="SSF51735">
    <property type="entry name" value="NAD(P)-binding Rossmann-fold domains"/>
    <property type="match status" value="1"/>
</dbReference>
<evidence type="ECO:0008006" key="4">
    <source>
        <dbReference type="Google" id="ProtNLM"/>
    </source>
</evidence>
<dbReference type="Gene3D" id="3.40.50.720">
    <property type="entry name" value="NAD(P)-binding Rossmann-like Domain"/>
    <property type="match status" value="1"/>
</dbReference>
<dbReference type="InterPro" id="IPR051468">
    <property type="entry name" value="Fungal_SecMetab_SDRs"/>
</dbReference>
<dbReference type="InterPro" id="IPR036291">
    <property type="entry name" value="NAD(P)-bd_dom_sf"/>
</dbReference>
<dbReference type="RefSeq" id="XP_016219041.1">
    <property type="nucleotide sequence ID" value="XM_016352784.1"/>
</dbReference>
<reference evidence="2 3" key="1">
    <citation type="submission" date="2015-01" db="EMBL/GenBank/DDBJ databases">
        <title>The Genome Sequence of Ochroconis gallopava CBS43764.</title>
        <authorList>
            <consortium name="The Broad Institute Genomics Platform"/>
            <person name="Cuomo C."/>
            <person name="de Hoog S."/>
            <person name="Gorbushina A."/>
            <person name="Stielow B."/>
            <person name="Teixiera M."/>
            <person name="Abouelleil A."/>
            <person name="Chapman S.B."/>
            <person name="Priest M."/>
            <person name="Young S.K."/>
            <person name="Wortman J."/>
            <person name="Nusbaum C."/>
            <person name="Birren B."/>
        </authorList>
    </citation>
    <scope>NUCLEOTIDE SEQUENCE [LARGE SCALE GENOMIC DNA]</scope>
    <source>
        <strain evidence="2 3">CBS 43764</strain>
    </source>
</reference>
<dbReference type="VEuPathDB" id="FungiDB:PV09_00104"/>
<evidence type="ECO:0000313" key="3">
    <source>
        <dbReference type="Proteomes" id="UP000053259"/>
    </source>
</evidence>
<dbReference type="GO" id="GO:0005737">
    <property type="term" value="C:cytoplasm"/>
    <property type="evidence" value="ECO:0007669"/>
    <property type="project" value="TreeGrafter"/>
</dbReference>
<dbReference type="InParanoid" id="A0A0D1Z875"/>
<dbReference type="Pfam" id="PF00106">
    <property type="entry name" value="adh_short"/>
    <property type="match status" value="1"/>
</dbReference>
<dbReference type="CDD" id="cd05325">
    <property type="entry name" value="carb_red_sniffer_like_SDR_c"/>
    <property type="match status" value="1"/>
</dbReference>
<protein>
    <recommendedName>
        <fullName evidence="4">NAD(P)-binding protein</fullName>
    </recommendedName>
</protein>
<dbReference type="OrthoDB" id="5296at2759"/>
<dbReference type="AlphaFoldDB" id="A0A0D1Z875"/>
<name>A0A0D1Z875_9PEZI</name>
<dbReference type="GO" id="GO:0016491">
    <property type="term" value="F:oxidoreductase activity"/>
    <property type="evidence" value="ECO:0007669"/>
    <property type="project" value="TreeGrafter"/>
</dbReference>
<dbReference type="InterPro" id="IPR002347">
    <property type="entry name" value="SDR_fam"/>
</dbReference>
<evidence type="ECO:0000313" key="2">
    <source>
        <dbReference type="EMBL" id="KIW09172.1"/>
    </source>
</evidence>
<gene>
    <name evidence="2" type="ORF">PV09_00104</name>
</gene>
<dbReference type="PANTHER" id="PTHR43544">
    <property type="entry name" value="SHORT-CHAIN DEHYDROGENASE/REDUCTASE"/>
    <property type="match status" value="1"/>
</dbReference>
<dbReference type="GeneID" id="27308077"/>